<dbReference type="Proteomes" id="UP000286801">
    <property type="component" value="Unassembled WGS sequence"/>
</dbReference>
<evidence type="ECO:0000313" key="1">
    <source>
        <dbReference type="EMBL" id="RTZ77031.1"/>
    </source>
</evidence>
<protein>
    <submittedName>
        <fullName evidence="1">Disulfide bond formation protein DsbA</fullName>
    </submittedName>
</protein>
<name>A0A432G0Y9_9DELT</name>
<organism evidence="1 2">
    <name type="scientific">SAR324 cluster bacterium</name>
    <dbReference type="NCBI Taxonomy" id="2024889"/>
    <lineage>
        <taxon>Bacteria</taxon>
        <taxon>Deltaproteobacteria</taxon>
        <taxon>SAR324 cluster</taxon>
    </lineage>
</organism>
<dbReference type="EMBL" id="QNZL01000287">
    <property type="protein sequence ID" value="RTZ77031.1"/>
    <property type="molecule type" value="Genomic_DNA"/>
</dbReference>
<feature type="non-terminal residue" evidence="1">
    <location>
        <position position="67"/>
    </location>
</feature>
<dbReference type="AlphaFoldDB" id="A0A432G0Y9"/>
<accession>A0A432G0Y9</accession>
<gene>
    <name evidence="1" type="ORF">DSY97_10720</name>
</gene>
<sequence>MHIVVSIIFGLVLAGSVSAKESIQGHYDVVGNVPAAHSLKKVVYEEFMNFGCTHCNNLHKASRNFRK</sequence>
<evidence type="ECO:0000313" key="2">
    <source>
        <dbReference type="Proteomes" id="UP000286801"/>
    </source>
</evidence>
<proteinExistence type="predicted"/>
<reference evidence="1 2" key="1">
    <citation type="submission" date="2018-06" db="EMBL/GenBank/DDBJ databases">
        <title>Combined omics and stable isotope probing to characterize newly discovered Mariana Back-Arc vent microbial communities.</title>
        <authorList>
            <person name="Trembath-Reichert E."/>
            <person name="Huber J.A."/>
        </authorList>
    </citation>
    <scope>NUCLEOTIDE SEQUENCE [LARGE SCALE GENOMIC DNA]</scope>
    <source>
        <strain evidence="1">MAG 63_1</strain>
    </source>
</reference>
<comment type="caution">
    <text evidence="1">The sequence shown here is derived from an EMBL/GenBank/DDBJ whole genome shotgun (WGS) entry which is preliminary data.</text>
</comment>